<evidence type="ECO:0000256" key="1">
    <source>
        <dbReference type="ARBA" id="ARBA00004613"/>
    </source>
</evidence>
<dbReference type="WBParaSite" id="GPUH_0002509601-mRNA-1">
    <property type="protein sequence ID" value="GPUH_0002509601-mRNA-1"/>
    <property type="gene ID" value="GPUH_0002509601"/>
</dbReference>
<feature type="domain" description="Pepsin inhibitor-3-like repeated" evidence="7">
    <location>
        <begin position="31"/>
        <end position="82"/>
    </location>
</feature>
<dbReference type="AlphaFoldDB" id="A0A183EVS5"/>
<dbReference type="InterPro" id="IPR051901">
    <property type="entry name" value="Protease_Inhibitor_I33"/>
</dbReference>
<dbReference type="Pfam" id="PF06394">
    <property type="entry name" value="Pepsin-I3"/>
    <property type="match status" value="1"/>
</dbReference>
<dbReference type="Gene3D" id="3.30.1120.50">
    <property type="entry name" value="Pepsin inhibitor-3"/>
    <property type="match status" value="1"/>
</dbReference>
<evidence type="ECO:0000256" key="3">
    <source>
        <dbReference type="ARBA" id="ARBA00022525"/>
    </source>
</evidence>
<gene>
    <name evidence="8" type="ORF">GPUH_LOCUS25066</name>
</gene>
<name>A0A183EVS5_9BILA</name>
<dbReference type="PANTHER" id="PTHR37969:SF4">
    <property type="entry name" value="PEPSIN INHIBITOR-3-LIKE REPEATED DOMAIN-CONTAINING PROTEIN"/>
    <property type="match status" value="1"/>
</dbReference>
<dbReference type="Proteomes" id="UP000271098">
    <property type="component" value="Unassembled WGS sequence"/>
</dbReference>
<evidence type="ECO:0000256" key="5">
    <source>
        <dbReference type="ARBA" id="ARBA00023157"/>
    </source>
</evidence>
<comment type="similarity">
    <text evidence="2">Belongs to the protease inhibitor I33 family.</text>
</comment>
<reference evidence="10" key="1">
    <citation type="submission" date="2016-06" db="UniProtKB">
        <authorList>
            <consortium name="WormBaseParasite"/>
        </authorList>
    </citation>
    <scope>IDENTIFICATION</scope>
</reference>
<evidence type="ECO:0000313" key="9">
    <source>
        <dbReference type="Proteomes" id="UP000271098"/>
    </source>
</evidence>
<reference evidence="8 9" key="2">
    <citation type="submission" date="2018-11" db="EMBL/GenBank/DDBJ databases">
        <authorList>
            <consortium name="Pathogen Informatics"/>
        </authorList>
    </citation>
    <scope>NUCLEOTIDE SEQUENCE [LARGE SCALE GENOMIC DNA]</scope>
</reference>
<sequence length="108" mass="12338">MAEFRKKLDEGMNDALRTSQNGTLPPFPSRPMMPKFCFGKDAVLYVFAGCTVQNYKLYIGQKFARELNPEERDELDIFAKQMASAMPAPNPLVKIILFNSFFSVTEYN</sequence>
<evidence type="ECO:0000256" key="2">
    <source>
        <dbReference type="ARBA" id="ARBA00008019"/>
    </source>
</evidence>
<feature type="region of interest" description="Disordered" evidence="6">
    <location>
        <begin position="1"/>
        <end position="27"/>
    </location>
</feature>
<keyword evidence="9" id="KW-1185">Reference proteome</keyword>
<dbReference type="GO" id="GO:0005576">
    <property type="term" value="C:extracellular region"/>
    <property type="evidence" value="ECO:0007669"/>
    <property type="project" value="UniProtKB-SubCell"/>
</dbReference>
<dbReference type="EMBL" id="UYRT01103596">
    <property type="protein sequence ID" value="VDN43712.1"/>
    <property type="molecule type" value="Genomic_DNA"/>
</dbReference>
<evidence type="ECO:0000313" key="8">
    <source>
        <dbReference type="EMBL" id="VDN43712.1"/>
    </source>
</evidence>
<keyword evidence="4" id="KW-0732">Signal</keyword>
<feature type="compositionally biased region" description="Basic and acidic residues" evidence="6">
    <location>
        <begin position="1"/>
        <end position="10"/>
    </location>
</feature>
<evidence type="ECO:0000259" key="7">
    <source>
        <dbReference type="Pfam" id="PF06394"/>
    </source>
</evidence>
<accession>A0A183EVS5</accession>
<dbReference type="SUPFAM" id="SSF55149">
    <property type="entry name" value="Pepsin inhibitor-3"/>
    <property type="match status" value="1"/>
</dbReference>
<keyword evidence="3" id="KW-0964">Secreted</keyword>
<organism evidence="10">
    <name type="scientific">Gongylonema pulchrum</name>
    <dbReference type="NCBI Taxonomy" id="637853"/>
    <lineage>
        <taxon>Eukaryota</taxon>
        <taxon>Metazoa</taxon>
        <taxon>Ecdysozoa</taxon>
        <taxon>Nematoda</taxon>
        <taxon>Chromadorea</taxon>
        <taxon>Rhabditida</taxon>
        <taxon>Spirurina</taxon>
        <taxon>Spiruromorpha</taxon>
        <taxon>Spiruroidea</taxon>
        <taxon>Gongylonematidae</taxon>
        <taxon>Gongylonema</taxon>
    </lineage>
</organism>
<proteinExistence type="inferred from homology"/>
<protein>
    <submittedName>
        <fullName evidence="10">Pepsin-I3 domain-containing protein</fullName>
    </submittedName>
</protein>
<keyword evidence="5" id="KW-1015">Disulfide bond</keyword>
<evidence type="ECO:0000256" key="6">
    <source>
        <dbReference type="SAM" id="MobiDB-lite"/>
    </source>
</evidence>
<evidence type="ECO:0000256" key="4">
    <source>
        <dbReference type="ARBA" id="ARBA00022729"/>
    </source>
</evidence>
<dbReference type="InterPro" id="IPR038412">
    <property type="entry name" value="Pepsin-I3_sf"/>
</dbReference>
<dbReference type="InterPro" id="IPR010480">
    <property type="entry name" value="Pepsin-I3"/>
</dbReference>
<evidence type="ECO:0000313" key="10">
    <source>
        <dbReference type="WBParaSite" id="GPUH_0002509601-mRNA-1"/>
    </source>
</evidence>
<comment type="subcellular location">
    <subcellularLocation>
        <location evidence="1">Secreted</location>
    </subcellularLocation>
</comment>
<dbReference type="OrthoDB" id="5807244at2759"/>
<dbReference type="PANTHER" id="PTHR37969">
    <property type="entry name" value="PROTEIN CBG07421-RELATED"/>
    <property type="match status" value="1"/>
</dbReference>